<dbReference type="EMBL" id="CDMZ01000763">
    <property type="protein sequence ID" value="CEM21018.1"/>
    <property type="molecule type" value="Genomic_DNA"/>
</dbReference>
<name>A0A0G4G0G2_9ALVE</name>
<evidence type="ECO:0000313" key="2">
    <source>
        <dbReference type="EMBL" id="CEM21018.1"/>
    </source>
</evidence>
<dbReference type="VEuPathDB" id="CryptoDB:Cvel_19533"/>
<organism evidence="2">
    <name type="scientific">Chromera velia CCMP2878</name>
    <dbReference type="NCBI Taxonomy" id="1169474"/>
    <lineage>
        <taxon>Eukaryota</taxon>
        <taxon>Sar</taxon>
        <taxon>Alveolata</taxon>
        <taxon>Colpodellida</taxon>
        <taxon>Chromeraceae</taxon>
        <taxon>Chromera</taxon>
    </lineage>
</organism>
<proteinExistence type="predicted"/>
<evidence type="ECO:0000256" key="1">
    <source>
        <dbReference type="SAM" id="SignalP"/>
    </source>
</evidence>
<reference evidence="2" key="1">
    <citation type="submission" date="2014-11" db="EMBL/GenBank/DDBJ databases">
        <authorList>
            <person name="Otto D Thomas"/>
            <person name="Naeem Raeece"/>
        </authorList>
    </citation>
    <scope>NUCLEOTIDE SEQUENCE</scope>
</reference>
<accession>A0A0G4G0G2</accession>
<feature type="chain" id="PRO_5005189509" evidence="1">
    <location>
        <begin position="33"/>
        <end position="376"/>
    </location>
</feature>
<dbReference type="AlphaFoldDB" id="A0A0G4G0G2"/>
<protein>
    <submittedName>
        <fullName evidence="2">Uncharacterized protein</fullName>
    </submittedName>
</protein>
<dbReference type="InterPro" id="IPR018644">
    <property type="entry name" value="DUF2071"/>
</dbReference>
<sequence>MTSRFSLFAYALKVLSLLVVLFCCDLLHECDALRVRETDGDLLYLNFPVSLEKMRAFLDPKLEPETFKGTAWATAVIFKVTKLEMDTALGWVSLPSGSTLVKLQTYVKQGDKKGYLLMNLDFPSGISGWTQKIGCQQREKGASCGTSDTTRGSKGGNKRFEVVRCKEPYAFENFVEYEVTEEEEDKEFLEFVLSRPFKIEQEKKGGVKGTVVRVGAQEGKDDPSLIQGKRVKLTKLNWLQFQKKWPFLEVDETTMANTVAFLSDRLVFIDNEAEPVKNQILEGDEVVEVMWSVKPNLRGFTPSPVSIFEKGEEAPNPIGRIGLHEADAAEDTQDEARSKEGAETGEIVLEVEEEGNRVEDNQQIKVDTKFEVIQWL</sequence>
<keyword evidence="1" id="KW-0732">Signal</keyword>
<gene>
    <name evidence="2" type="ORF">Cvel_19533</name>
</gene>
<feature type="signal peptide" evidence="1">
    <location>
        <begin position="1"/>
        <end position="32"/>
    </location>
</feature>
<dbReference type="Pfam" id="PF09844">
    <property type="entry name" value="DUF2071"/>
    <property type="match status" value="1"/>
</dbReference>